<dbReference type="Proteomes" id="UP000799539">
    <property type="component" value="Unassembled WGS sequence"/>
</dbReference>
<keyword evidence="4" id="KW-0597">Phosphoprotein</keyword>
<dbReference type="Gene3D" id="3.30.310.220">
    <property type="entry name" value="Fungal kinase associated-1 domain"/>
    <property type="match status" value="1"/>
</dbReference>
<comment type="similarity">
    <text evidence="1">Belongs to the protein kinase superfamily. CAMK Ser/Thr protein kinase family. NIM1 subfamily.</text>
</comment>
<dbReference type="InterPro" id="IPR043024">
    <property type="entry name" value="KA1_sf_fungal"/>
</dbReference>
<dbReference type="InterPro" id="IPR031850">
    <property type="entry name" value="Fungal_KA1_dom"/>
</dbReference>
<feature type="compositionally biased region" description="Basic and acidic residues" evidence="11">
    <location>
        <begin position="834"/>
        <end position="845"/>
    </location>
</feature>
<evidence type="ECO:0000256" key="4">
    <source>
        <dbReference type="ARBA" id="ARBA00022553"/>
    </source>
</evidence>
<evidence type="ECO:0000256" key="8">
    <source>
        <dbReference type="ARBA" id="ARBA00022840"/>
    </source>
</evidence>
<evidence type="ECO:0000256" key="2">
    <source>
        <dbReference type="ARBA" id="ARBA00012513"/>
    </source>
</evidence>
<dbReference type="InterPro" id="IPR011009">
    <property type="entry name" value="Kinase-like_dom_sf"/>
</dbReference>
<comment type="catalytic activity">
    <reaction evidence="9">
        <text>L-threonyl-[protein] + ATP = O-phospho-L-threonyl-[protein] + ADP + H(+)</text>
        <dbReference type="Rhea" id="RHEA:46608"/>
        <dbReference type="Rhea" id="RHEA-COMP:11060"/>
        <dbReference type="Rhea" id="RHEA-COMP:11605"/>
        <dbReference type="ChEBI" id="CHEBI:15378"/>
        <dbReference type="ChEBI" id="CHEBI:30013"/>
        <dbReference type="ChEBI" id="CHEBI:30616"/>
        <dbReference type="ChEBI" id="CHEBI:61977"/>
        <dbReference type="ChEBI" id="CHEBI:456216"/>
        <dbReference type="EC" id="2.7.11.1"/>
    </reaction>
</comment>
<dbReference type="PROSITE" id="PS00108">
    <property type="entry name" value="PROTEIN_KINASE_ST"/>
    <property type="match status" value="1"/>
</dbReference>
<feature type="region of interest" description="Disordered" evidence="11">
    <location>
        <begin position="935"/>
        <end position="975"/>
    </location>
</feature>
<dbReference type="Gene3D" id="1.10.510.10">
    <property type="entry name" value="Transferase(Phosphotransferase) domain 1"/>
    <property type="match status" value="1"/>
</dbReference>
<dbReference type="EMBL" id="ML992673">
    <property type="protein sequence ID" value="KAF2212144.1"/>
    <property type="molecule type" value="Genomic_DNA"/>
</dbReference>
<feature type="compositionally biased region" description="Basic and acidic residues" evidence="11">
    <location>
        <begin position="632"/>
        <end position="668"/>
    </location>
</feature>
<dbReference type="GO" id="GO:0005938">
    <property type="term" value="C:cell cortex"/>
    <property type="evidence" value="ECO:0007669"/>
    <property type="project" value="UniProtKB-ARBA"/>
</dbReference>
<dbReference type="Pfam" id="PF16797">
    <property type="entry name" value="Fungal_KA1"/>
    <property type="match status" value="1"/>
</dbReference>
<evidence type="ECO:0000256" key="1">
    <source>
        <dbReference type="ARBA" id="ARBA00010791"/>
    </source>
</evidence>
<dbReference type="PANTHER" id="PTHR24346">
    <property type="entry name" value="MAP/MICROTUBULE AFFINITY-REGULATING KINASE"/>
    <property type="match status" value="1"/>
</dbReference>
<reference evidence="13" key="1">
    <citation type="journal article" date="2020" name="Stud. Mycol.">
        <title>101 Dothideomycetes genomes: a test case for predicting lifestyles and emergence of pathogens.</title>
        <authorList>
            <person name="Haridas S."/>
            <person name="Albert R."/>
            <person name="Binder M."/>
            <person name="Bloem J."/>
            <person name="Labutti K."/>
            <person name="Salamov A."/>
            <person name="Andreopoulos B."/>
            <person name="Baker S."/>
            <person name="Barry K."/>
            <person name="Bills G."/>
            <person name="Bluhm B."/>
            <person name="Cannon C."/>
            <person name="Castanera R."/>
            <person name="Culley D."/>
            <person name="Daum C."/>
            <person name="Ezra D."/>
            <person name="Gonzalez J."/>
            <person name="Henrissat B."/>
            <person name="Kuo A."/>
            <person name="Liang C."/>
            <person name="Lipzen A."/>
            <person name="Lutzoni F."/>
            <person name="Magnuson J."/>
            <person name="Mondo S."/>
            <person name="Nolan M."/>
            <person name="Ohm R."/>
            <person name="Pangilinan J."/>
            <person name="Park H.-J."/>
            <person name="Ramirez L."/>
            <person name="Alfaro M."/>
            <person name="Sun H."/>
            <person name="Tritt A."/>
            <person name="Yoshinaga Y."/>
            <person name="Zwiers L.-H."/>
            <person name="Turgeon B."/>
            <person name="Goodwin S."/>
            <person name="Spatafora J."/>
            <person name="Crous P."/>
            <person name="Grigoriev I."/>
        </authorList>
    </citation>
    <scope>NUCLEOTIDE SEQUENCE</scope>
    <source>
        <strain evidence="13">SCOH1-5</strain>
    </source>
</reference>
<comment type="catalytic activity">
    <reaction evidence="10">
        <text>L-seryl-[protein] + ATP = O-phospho-L-seryl-[protein] + ADP + H(+)</text>
        <dbReference type="Rhea" id="RHEA:17989"/>
        <dbReference type="Rhea" id="RHEA-COMP:9863"/>
        <dbReference type="Rhea" id="RHEA-COMP:11604"/>
        <dbReference type="ChEBI" id="CHEBI:15378"/>
        <dbReference type="ChEBI" id="CHEBI:29999"/>
        <dbReference type="ChEBI" id="CHEBI:30616"/>
        <dbReference type="ChEBI" id="CHEBI:83421"/>
        <dbReference type="ChEBI" id="CHEBI:456216"/>
        <dbReference type="EC" id="2.7.11.1"/>
    </reaction>
</comment>
<dbReference type="EC" id="2.7.11.1" evidence="2"/>
<feature type="compositionally biased region" description="Polar residues" evidence="11">
    <location>
        <begin position="24"/>
        <end position="66"/>
    </location>
</feature>
<dbReference type="InterPro" id="IPR008271">
    <property type="entry name" value="Ser/Thr_kinase_AS"/>
</dbReference>
<feature type="region of interest" description="Disordered" evidence="11">
    <location>
        <begin position="588"/>
        <end position="668"/>
    </location>
</feature>
<evidence type="ECO:0000313" key="14">
    <source>
        <dbReference type="Proteomes" id="UP000799539"/>
    </source>
</evidence>
<evidence type="ECO:0000259" key="12">
    <source>
        <dbReference type="PROSITE" id="PS50011"/>
    </source>
</evidence>
<dbReference type="Pfam" id="PF00069">
    <property type="entry name" value="Pkinase"/>
    <property type="match status" value="1"/>
</dbReference>
<dbReference type="OrthoDB" id="504170at2759"/>
<evidence type="ECO:0000256" key="7">
    <source>
        <dbReference type="ARBA" id="ARBA00022777"/>
    </source>
</evidence>
<organism evidence="13 14">
    <name type="scientific">Cercospora zeae-maydis SCOH1-5</name>
    <dbReference type="NCBI Taxonomy" id="717836"/>
    <lineage>
        <taxon>Eukaryota</taxon>
        <taxon>Fungi</taxon>
        <taxon>Dikarya</taxon>
        <taxon>Ascomycota</taxon>
        <taxon>Pezizomycotina</taxon>
        <taxon>Dothideomycetes</taxon>
        <taxon>Dothideomycetidae</taxon>
        <taxon>Mycosphaerellales</taxon>
        <taxon>Mycosphaerellaceae</taxon>
        <taxon>Cercospora</taxon>
    </lineage>
</organism>
<dbReference type="SMART" id="SM00220">
    <property type="entry name" value="S_TKc"/>
    <property type="match status" value="1"/>
</dbReference>
<keyword evidence="7" id="KW-0418">Kinase</keyword>
<dbReference type="PANTHER" id="PTHR24346:SF110">
    <property type="entry name" value="NON-SPECIFIC SERINE_THREONINE PROTEIN KINASE"/>
    <property type="match status" value="1"/>
</dbReference>
<feature type="region of interest" description="Disordered" evidence="11">
    <location>
        <begin position="781"/>
        <end position="875"/>
    </location>
</feature>
<dbReference type="GO" id="GO:0004674">
    <property type="term" value="F:protein serine/threonine kinase activity"/>
    <property type="evidence" value="ECO:0007669"/>
    <property type="project" value="UniProtKB-KW"/>
</dbReference>
<keyword evidence="14" id="KW-1185">Reference proteome</keyword>
<keyword evidence="8" id="KW-0067">ATP-binding</keyword>
<evidence type="ECO:0000256" key="9">
    <source>
        <dbReference type="ARBA" id="ARBA00047899"/>
    </source>
</evidence>
<evidence type="ECO:0000256" key="10">
    <source>
        <dbReference type="ARBA" id="ARBA00048679"/>
    </source>
</evidence>
<dbReference type="FunFam" id="1.10.510.10:FF:000571">
    <property type="entry name" value="Maternal embryonic leucine zipper kinase"/>
    <property type="match status" value="1"/>
</dbReference>
<keyword evidence="3" id="KW-0723">Serine/threonine-protein kinase</keyword>
<feature type="region of interest" description="Disordered" evidence="11">
    <location>
        <begin position="493"/>
        <end position="560"/>
    </location>
</feature>
<keyword evidence="6" id="KW-0547">Nucleotide-binding</keyword>
<evidence type="ECO:0000256" key="6">
    <source>
        <dbReference type="ARBA" id="ARBA00022741"/>
    </source>
</evidence>
<feature type="compositionally biased region" description="Polar residues" evidence="11">
    <location>
        <begin position="516"/>
        <end position="525"/>
    </location>
</feature>
<dbReference type="PROSITE" id="PS50011">
    <property type="entry name" value="PROTEIN_KINASE_DOM"/>
    <property type="match status" value="1"/>
</dbReference>
<gene>
    <name evidence="13" type="ORF">CERZMDRAFT_111924</name>
</gene>
<evidence type="ECO:0000256" key="11">
    <source>
        <dbReference type="SAM" id="MobiDB-lite"/>
    </source>
</evidence>
<evidence type="ECO:0000313" key="13">
    <source>
        <dbReference type="EMBL" id="KAF2212144.1"/>
    </source>
</evidence>
<feature type="region of interest" description="Disordered" evidence="11">
    <location>
        <begin position="689"/>
        <end position="747"/>
    </location>
</feature>
<dbReference type="GO" id="GO:0005524">
    <property type="term" value="F:ATP binding"/>
    <property type="evidence" value="ECO:0007669"/>
    <property type="project" value="UniProtKB-KW"/>
</dbReference>
<protein>
    <recommendedName>
        <fullName evidence="2">non-specific serine/threonine protein kinase</fullName>
        <ecNumber evidence="2">2.7.11.1</ecNumber>
    </recommendedName>
</protein>
<name>A0A6A6FFP9_9PEZI</name>
<keyword evidence="5" id="KW-0808">Transferase</keyword>
<dbReference type="InterPro" id="IPR000719">
    <property type="entry name" value="Prot_kinase_dom"/>
</dbReference>
<feature type="compositionally biased region" description="Low complexity" evidence="11">
    <location>
        <begin position="953"/>
        <end position="966"/>
    </location>
</feature>
<feature type="domain" description="Protein kinase" evidence="12">
    <location>
        <begin position="109"/>
        <end position="397"/>
    </location>
</feature>
<dbReference type="AlphaFoldDB" id="A0A6A6FFP9"/>
<feature type="compositionally biased region" description="Basic and acidic residues" evidence="11">
    <location>
        <begin position="815"/>
        <end position="825"/>
    </location>
</feature>
<evidence type="ECO:0000256" key="3">
    <source>
        <dbReference type="ARBA" id="ARBA00022527"/>
    </source>
</evidence>
<feature type="compositionally biased region" description="Low complexity" evidence="11">
    <location>
        <begin position="533"/>
        <end position="546"/>
    </location>
</feature>
<feature type="region of interest" description="Disordered" evidence="11">
    <location>
        <begin position="1"/>
        <end position="99"/>
    </location>
</feature>
<dbReference type="SUPFAM" id="SSF56112">
    <property type="entry name" value="Protein kinase-like (PK-like)"/>
    <property type="match status" value="1"/>
</dbReference>
<proteinExistence type="inferred from homology"/>
<sequence length="1174" mass="131509">MAERYRTNRQSATTRQPLLELKNKTNTPPVSQRQSRFIKGQTSSSLPHNESLEPNGTLTVRTQTRPVSAENKRVSQIASDDARDSKRNSAISTTSTGSGARRKTYIGHWQLGKTIGQGGCSRVRIVRHRYREQLGAVKIITRSIAEQTRAQSLANLIESIRASPGLAASGYKPIPYGLEREIAVMKLLEHPNIVQLYDVWENRNELYLIMEYVKGGELFHYVDERKGLTEDETVYIFRQIVSALLYCHRMLICHRDLKPENILLDRDTLEVKLIDFGMAALQPKGRLLSTPCGSPHYAAPEVLSNKPYDGPLADVWSCGVILYVMLTGTTPFNYDTHYEPRSETTNLLRALYRDITAARYYMPKFLSRGAQDLIFRIFKADPRKRLTMDEVWDHPFMHEFDEEFGFLGPEGTKEAAVGKPLQIEEWRVKKIQDIDREILSNMRTLWHSESEQSLIQKLLDKDDLNQEKLFYAALLKHKEETLESYDEGDGVSYSASDYHHSRPPFEDDAPPMPSSAARSQSQYSIMNDEHLRPSSSFAAPPASESSYDPYRASRNPIINAPGDYVSVTVHRSGTNSTRRGISTASALTAQTSTEGSMPPTPSIPAHLRKQHAKPVAQEKKGTNSSPLAHMDQPIKSRKERGATAKPETPRIRVRKPDTPGHYIRSDIRKHSADLEKACEEAFFRDSLGSNSTARTSLTDKHSPYETPPSSTAKSFGSPDLPSLAEPPRRPLPEVQTRDTPNSYLSKTIEETRSKLAAYKANGEDNTAKFDEVMRALDNILPAAGSTPDKRIASAPESSKHADQNGFLPIISEESSDQRSSRDGNNWHRSVTDPVGKERKPEERTIRVVPPNSPGAVAPLNVRKRNTGSPASDDTLRKIATKRSAESLQRKARNMDTSGLASIDENSALGTPPVVRKKRSNWFGLSKKEDDMLNGDTLVDADGKDERRKSTVISKPSPAAAAAPLASTTEQTRKLRSAHEKKGFVKWFSKKGRAKGVDDSNIDDLDTTMRTNDSLNSLFSSASPVPSSNDNPPSLGPARSWFARFFNIKPASHILCFELHRGKARQELVLLFKEWQRHGIRDLQYSRETNTISARVDKVNALDIKPITFRVELFIVLDNGRKVGLSIARFVQVKGAASGFRQVIDVVDGAMRSRNWLVQDDDKWRALCEVVETPY</sequence>
<accession>A0A6A6FFP9</accession>
<feature type="compositionally biased region" description="Basic and acidic residues" evidence="11">
    <location>
        <begin position="787"/>
        <end position="802"/>
    </location>
</feature>
<dbReference type="GO" id="GO:0035556">
    <property type="term" value="P:intracellular signal transduction"/>
    <property type="evidence" value="ECO:0007669"/>
    <property type="project" value="TreeGrafter"/>
</dbReference>
<evidence type="ECO:0000256" key="5">
    <source>
        <dbReference type="ARBA" id="ARBA00022679"/>
    </source>
</evidence>